<dbReference type="EMBL" id="WWCL01000010">
    <property type="protein sequence ID" value="MYN47746.1"/>
    <property type="molecule type" value="Genomic_DNA"/>
</dbReference>
<gene>
    <name evidence="4" type="ORF">GTP23_22165</name>
</gene>
<evidence type="ECO:0000313" key="5">
    <source>
        <dbReference type="Proteomes" id="UP000444316"/>
    </source>
</evidence>
<evidence type="ECO:0000256" key="3">
    <source>
        <dbReference type="SAM" id="Coils"/>
    </source>
</evidence>
<feature type="coiled-coil region" evidence="3">
    <location>
        <begin position="190"/>
        <end position="248"/>
    </location>
</feature>
<evidence type="ECO:0000313" key="4">
    <source>
        <dbReference type="EMBL" id="MYN47746.1"/>
    </source>
</evidence>
<dbReference type="InterPro" id="IPR010131">
    <property type="entry name" value="MdtP/NodT-like"/>
</dbReference>
<keyword evidence="5" id="KW-1185">Reference proteome</keyword>
<dbReference type="Gene3D" id="1.20.1600.10">
    <property type="entry name" value="Outer membrane efflux proteins (OEP)"/>
    <property type="match status" value="1"/>
</dbReference>
<comment type="similarity">
    <text evidence="1 2">Belongs to the outer membrane factor (OMF) (TC 1.B.17) family.</text>
</comment>
<organism evidence="4 5">
    <name type="scientific">Duganella fentianensis</name>
    <dbReference type="NCBI Taxonomy" id="2692177"/>
    <lineage>
        <taxon>Bacteria</taxon>
        <taxon>Pseudomonadati</taxon>
        <taxon>Pseudomonadota</taxon>
        <taxon>Betaproteobacteria</taxon>
        <taxon>Burkholderiales</taxon>
        <taxon>Oxalobacteraceae</taxon>
        <taxon>Telluria group</taxon>
        <taxon>Duganella</taxon>
    </lineage>
</organism>
<dbReference type="PROSITE" id="PS51257">
    <property type="entry name" value="PROKAR_LIPOPROTEIN"/>
    <property type="match status" value="1"/>
</dbReference>
<dbReference type="Pfam" id="PF02321">
    <property type="entry name" value="OEP"/>
    <property type="match status" value="2"/>
</dbReference>
<dbReference type="NCBIfam" id="TIGR01845">
    <property type="entry name" value="outer_NodT"/>
    <property type="match status" value="1"/>
</dbReference>
<accession>A0A845I6L6</accession>
<dbReference type="Proteomes" id="UP000444316">
    <property type="component" value="Unassembled WGS sequence"/>
</dbReference>
<dbReference type="SUPFAM" id="SSF56954">
    <property type="entry name" value="Outer membrane efflux proteins (OEP)"/>
    <property type="match status" value="1"/>
</dbReference>
<protein>
    <submittedName>
        <fullName evidence="4">Efflux transporter outer membrane subunit</fullName>
    </submittedName>
</protein>
<dbReference type="RefSeq" id="WP_161037119.1">
    <property type="nucleotide sequence ID" value="NZ_WWCL01000010.1"/>
</dbReference>
<dbReference type="Gene3D" id="2.20.200.10">
    <property type="entry name" value="Outer membrane efflux proteins (OEP)"/>
    <property type="match status" value="1"/>
</dbReference>
<comment type="caution">
    <text evidence="4">The sequence shown here is derived from an EMBL/GenBank/DDBJ whole genome shotgun (WGS) entry which is preliminary data.</text>
</comment>
<evidence type="ECO:0000256" key="1">
    <source>
        <dbReference type="ARBA" id="ARBA00007613"/>
    </source>
</evidence>
<keyword evidence="2" id="KW-1134">Transmembrane beta strand</keyword>
<keyword evidence="3" id="KW-0175">Coiled coil</keyword>
<reference evidence="4" key="1">
    <citation type="submission" date="2019-12" db="EMBL/GenBank/DDBJ databases">
        <title>Novel species isolated from a subtropical stream in China.</title>
        <authorList>
            <person name="Lu H."/>
        </authorList>
    </citation>
    <scope>NUCLEOTIDE SEQUENCE [LARGE SCALE GENOMIC DNA]</scope>
    <source>
        <strain evidence="4">FT93W</strain>
    </source>
</reference>
<comment type="subcellular location">
    <subcellularLocation>
        <location evidence="2">Cell membrane</location>
        <topology evidence="2">Lipid-anchor</topology>
    </subcellularLocation>
</comment>
<dbReference type="InterPro" id="IPR003423">
    <property type="entry name" value="OMP_efflux"/>
</dbReference>
<name>A0A845I6L6_9BURK</name>
<evidence type="ECO:0000256" key="2">
    <source>
        <dbReference type="RuleBase" id="RU362097"/>
    </source>
</evidence>
<dbReference type="GO" id="GO:0005886">
    <property type="term" value="C:plasma membrane"/>
    <property type="evidence" value="ECO:0007669"/>
    <property type="project" value="UniProtKB-SubCell"/>
</dbReference>
<proteinExistence type="inferred from homology"/>
<keyword evidence="2" id="KW-0812">Transmembrane</keyword>
<sequence length="485" mass="51214">MSSKPVLIALLVTSLTTGCAVGPDYSRPASTLPQQFNAQAAIEARPASAVADLASWWHGFGDPQLSRLIDLALAQNLELAAATARITQARAGVAAAQAAILPSASLSGQAARARQSLETPQGQILNSVPGYDRYGDAYEVNLGASWEIDLFGGLRRSREAALAEYQASAAGAVATRLAVAAQTADLYISLRGLQNRLQIAAQQIQTQQDLLASVRLLHGKGLAPEIQLKQAEAALALAQATLPTLEEAYEVALNALDVMLGALPGTYRRELLAGGSIPQAPQIQSLATPGELLRRRPDLIVAERRLAAAHARIGGAIAEYYPKLSLNGLLGSASAISAGNLFNSGANQASAALGLRWRLFDFKRIDAQIAQAEGLHAESLIAYRQAILKATEDVENAYTAVLKRESQSAQLNQGWQSLGSARNATFAAYQKGLVSKMDVLRADESLLRVADAKAQAEIDAARAAVATFRALGGGWQVSQTELALR</sequence>
<dbReference type="AlphaFoldDB" id="A0A845I6L6"/>
<keyword evidence="2" id="KW-0564">Palmitate</keyword>
<dbReference type="PANTHER" id="PTHR30203">
    <property type="entry name" value="OUTER MEMBRANE CATION EFFLUX PROTEIN"/>
    <property type="match status" value="1"/>
</dbReference>
<keyword evidence="2" id="KW-0449">Lipoprotein</keyword>
<dbReference type="PANTHER" id="PTHR30203:SF25">
    <property type="entry name" value="OUTER MEMBRANE PROTEIN-RELATED"/>
    <property type="match status" value="1"/>
</dbReference>
<keyword evidence="2" id="KW-0472">Membrane</keyword>
<dbReference type="GO" id="GO:0015562">
    <property type="term" value="F:efflux transmembrane transporter activity"/>
    <property type="evidence" value="ECO:0007669"/>
    <property type="project" value="InterPro"/>
</dbReference>